<gene>
    <name evidence="9" type="ORF">P8935_03915</name>
</gene>
<feature type="transmembrane region" description="Helical" evidence="7">
    <location>
        <begin position="168"/>
        <end position="191"/>
    </location>
</feature>
<evidence type="ECO:0000256" key="5">
    <source>
        <dbReference type="ARBA" id="ARBA00023136"/>
    </source>
</evidence>
<organism evidence="9">
    <name type="scientific">Telmatobacter sp. DSM 110680</name>
    <dbReference type="NCBI Taxonomy" id="3036704"/>
    <lineage>
        <taxon>Bacteria</taxon>
        <taxon>Pseudomonadati</taxon>
        <taxon>Acidobacteriota</taxon>
        <taxon>Terriglobia</taxon>
        <taxon>Terriglobales</taxon>
        <taxon>Acidobacteriaceae</taxon>
        <taxon>Telmatobacter</taxon>
    </lineage>
</organism>
<reference evidence="9" key="1">
    <citation type="submission" date="2023-03" db="EMBL/GenBank/DDBJ databases">
        <title>Edaphobacter sp.</title>
        <authorList>
            <person name="Huber K.J."/>
            <person name="Papendorf J."/>
            <person name="Pilke C."/>
            <person name="Bunk B."/>
            <person name="Sproeer C."/>
            <person name="Pester M."/>
        </authorList>
    </citation>
    <scope>NUCLEOTIDE SEQUENCE</scope>
    <source>
        <strain evidence="9">DSM 110680</strain>
    </source>
</reference>
<dbReference type="PANTHER" id="PTHR30572">
    <property type="entry name" value="MEMBRANE COMPONENT OF TRANSPORTER-RELATED"/>
    <property type="match status" value="1"/>
</dbReference>
<feature type="domain" description="ABC3 transporter permease C-terminal" evidence="8">
    <location>
        <begin position="82"/>
        <end position="197"/>
    </location>
</feature>
<keyword evidence="5 7" id="KW-0472">Membrane</keyword>
<feature type="transmembrane region" description="Helical" evidence="7">
    <location>
        <begin position="565"/>
        <end position="586"/>
    </location>
</feature>
<dbReference type="GO" id="GO:0022857">
    <property type="term" value="F:transmembrane transporter activity"/>
    <property type="evidence" value="ECO:0007669"/>
    <property type="project" value="TreeGrafter"/>
</dbReference>
<keyword evidence="2" id="KW-1003">Cell membrane</keyword>
<dbReference type="InterPro" id="IPR050250">
    <property type="entry name" value="Macrolide_Exporter_MacB"/>
</dbReference>
<name>A0AAU7DMD8_9BACT</name>
<dbReference type="RefSeq" id="WP_348263711.1">
    <property type="nucleotide sequence ID" value="NZ_CP121196.1"/>
</dbReference>
<comment type="similarity">
    <text evidence="6">Belongs to the ABC-4 integral membrane protein family.</text>
</comment>
<evidence type="ECO:0000313" key="9">
    <source>
        <dbReference type="EMBL" id="XBH18486.1"/>
    </source>
</evidence>
<accession>A0AAU7DMD8</accession>
<evidence type="ECO:0000256" key="3">
    <source>
        <dbReference type="ARBA" id="ARBA00022692"/>
    </source>
</evidence>
<dbReference type="AlphaFoldDB" id="A0AAU7DMD8"/>
<dbReference type="PANTHER" id="PTHR30572:SF4">
    <property type="entry name" value="ABC TRANSPORTER PERMEASE YTRF"/>
    <property type="match status" value="1"/>
</dbReference>
<feature type="transmembrane region" description="Helical" evidence="7">
    <location>
        <begin position="119"/>
        <end position="148"/>
    </location>
</feature>
<feature type="transmembrane region" description="Helical" evidence="7">
    <location>
        <begin position="76"/>
        <end position="98"/>
    </location>
</feature>
<evidence type="ECO:0000256" key="1">
    <source>
        <dbReference type="ARBA" id="ARBA00004651"/>
    </source>
</evidence>
<evidence type="ECO:0000256" key="7">
    <source>
        <dbReference type="SAM" id="Phobius"/>
    </source>
</evidence>
<dbReference type="InterPro" id="IPR003838">
    <property type="entry name" value="ABC3_permease_C"/>
</dbReference>
<evidence type="ECO:0000256" key="4">
    <source>
        <dbReference type="ARBA" id="ARBA00022989"/>
    </source>
</evidence>
<evidence type="ECO:0000256" key="2">
    <source>
        <dbReference type="ARBA" id="ARBA00022475"/>
    </source>
</evidence>
<proteinExistence type="inferred from homology"/>
<feature type="transmembrane region" description="Helical" evidence="7">
    <location>
        <begin position="216"/>
        <end position="239"/>
    </location>
</feature>
<keyword evidence="3 7" id="KW-0812">Transmembrane</keyword>
<comment type="subcellular location">
    <subcellularLocation>
        <location evidence="1">Cell membrane</location>
        <topology evidence="1">Multi-pass membrane protein</topology>
    </subcellularLocation>
</comment>
<evidence type="ECO:0000256" key="6">
    <source>
        <dbReference type="ARBA" id="ARBA00038076"/>
    </source>
</evidence>
<feature type="domain" description="ABC3 transporter permease C-terminal" evidence="8">
    <location>
        <begin position="480"/>
        <end position="593"/>
    </location>
</feature>
<dbReference type="EMBL" id="CP121196">
    <property type="protein sequence ID" value="XBH18486.1"/>
    <property type="molecule type" value="Genomic_DNA"/>
</dbReference>
<evidence type="ECO:0000259" key="8">
    <source>
        <dbReference type="Pfam" id="PF02687"/>
    </source>
</evidence>
<protein>
    <submittedName>
        <fullName evidence="9">FtsX-like permease family protein</fullName>
    </submittedName>
</protein>
<dbReference type="GO" id="GO:0005886">
    <property type="term" value="C:plasma membrane"/>
    <property type="evidence" value="ECO:0007669"/>
    <property type="project" value="UniProtKB-SubCell"/>
</dbReference>
<feature type="transmembrane region" description="Helical" evidence="7">
    <location>
        <begin position="476"/>
        <end position="500"/>
    </location>
</feature>
<dbReference type="Pfam" id="PF02687">
    <property type="entry name" value="FtsX"/>
    <property type="match status" value="2"/>
</dbReference>
<feature type="transmembrane region" description="Helical" evidence="7">
    <location>
        <begin position="521"/>
        <end position="545"/>
    </location>
</feature>
<keyword evidence="4 7" id="KW-1133">Transmembrane helix</keyword>
<sequence length="600" mass="64908">MDPSAPDAPFAQRRDATWFTVVGRMKPDVTVQQATADLLTLQTQLGKQFPKPDAELTVQTQTLKEVIVGDARGSLWLLYGSVTLLLLIACSNIAALLLARTTEREHEISVRFSLGASRLSIVFQLLSEVFALALFGSLAGLLIAAASARGFHLLAKTLPRAEEIGLDWRIVAYTLAAAMGTTLLCGLFPALRGTRRSLASTLAAGSRTQISTRGTLQWLLVGMQITLAVTLLIGAGLLLRSFQQLSRVYPGFDPSHVLTFQVSGSWGETTEMKNVIQRIDRTLDSLRAMPGVEAASTAAMLPGVLSKYQLEYKIDGKLDSAHPILADTRTVSVGYFDTMRIALLAGEPCRQALNTSDVMVNRAFADKYMGNAMPVGHRLSGAVYNDFLPNGMIRGIVGDAREQGLNTQAVPTVYSCFNAPNPFPNYLVRTQGEPMAMVESIRRKIHEIEPSRSVYAFAPLQDHLDDASSENRLRTMLLTIFASTAILLACIGLYGTLSYLGRLRQREVGVRLALGAMRNQIVAQFVFQGVRVATIGSAAGLALGLGMTHFIGSMLYGVSTLDPVTYASVICLMLAVAACASLVPALRASRVEPVQVLRQE</sequence>